<accession>A0A1Y2SYW5</accession>
<organism evidence="2 3">
    <name type="scientific">Alloscardovia macacae</name>
    <dbReference type="NCBI Taxonomy" id="1160091"/>
    <lineage>
        <taxon>Bacteria</taxon>
        <taxon>Bacillati</taxon>
        <taxon>Actinomycetota</taxon>
        <taxon>Actinomycetes</taxon>
        <taxon>Bifidobacteriales</taxon>
        <taxon>Bifidobacteriaceae</taxon>
        <taxon>Alloscardovia</taxon>
    </lineage>
</organism>
<dbReference type="EMBL" id="NEKC01000021">
    <property type="protein sequence ID" value="OTA28197.1"/>
    <property type="molecule type" value="Genomic_DNA"/>
</dbReference>
<feature type="domain" description="Prenylated flavin chaperone LpdD-like" evidence="1">
    <location>
        <begin position="13"/>
        <end position="120"/>
    </location>
</feature>
<gene>
    <name evidence="2" type="ORF">B9T39_07320</name>
</gene>
<dbReference type="STRING" id="1160091.B9T39_07320"/>
<dbReference type="InterPro" id="IPR048844">
    <property type="entry name" value="LpdD_chaperone-like"/>
</dbReference>
<sequence>MNPSEGELHRTRGCVTVQAHIRRVNADVRVELTGGDVPHLGVVTMVDPHGEMTTHAFASRPGRVHQEGVLTEKMAAVLAAHVSGNLIILAGVHVQNITAEQMEDVFHATDELTADVAVWLDEHPAQVLTESFSPRIRGPEHAVES</sequence>
<evidence type="ECO:0000259" key="1">
    <source>
        <dbReference type="Pfam" id="PF21758"/>
    </source>
</evidence>
<protein>
    <recommendedName>
        <fullName evidence="1">Prenylated flavin chaperone LpdD-like domain-containing protein</fullName>
    </recommendedName>
</protein>
<dbReference type="RefSeq" id="WP_086107161.1">
    <property type="nucleotide sequence ID" value="NZ_NEKB01000021.1"/>
</dbReference>
<dbReference type="Proteomes" id="UP000243540">
    <property type="component" value="Unassembled WGS sequence"/>
</dbReference>
<evidence type="ECO:0000313" key="3">
    <source>
        <dbReference type="Proteomes" id="UP000243540"/>
    </source>
</evidence>
<dbReference type="OrthoDB" id="2243237at2"/>
<evidence type="ECO:0000313" key="2">
    <source>
        <dbReference type="EMBL" id="OTA28197.1"/>
    </source>
</evidence>
<name>A0A1Y2SYW5_9BIFI</name>
<reference evidence="2 3" key="1">
    <citation type="submission" date="2017-04" db="EMBL/GenBank/DDBJ databases">
        <title>Draft genome sequences of Alloscardovia macacae UMA81211 and UMA81212 isolated from the feces of a rhesus macaque (Macaca mulatta).</title>
        <authorList>
            <person name="Albert K."/>
            <person name="Sela D.A."/>
        </authorList>
    </citation>
    <scope>NUCLEOTIDE SEQUENCE [LARGE SCALE GENOMIC DNA]</scope>
    <source>
        <strain evidence="2 3">UMA81212</strain>
    </source>
</reference>
<dbReference type="AlphaFoldDB" id="A0A1Y2SYW5"/>
<comment type="caution">
    <text evidence="2">The sequence shown here is derived from an EMBL/GenBank/DDBJ whole genome shotgun (WGS) entry which is preliminary data.</text>
</comment>
<proteinExistence type="predicted"/>
<dbReference type="Pfam" id="PF21758">
    <property type="entry name" value="PAC_bac"/>
    <property type="match status" value="1"/>
</dbReference>